<comment type="similarity">
    <text evidence="4">Belongs to the TMEM43 family.</text>
</comment>
<evidence type="ECO:0000256" key="1">
    <source>
        <dbReference type="ARBA" id="ARBA00004127"/>
    </source>
</evidence>
<evidence type="ECO:0000256" key="11">
    <source>
        <dbReference type="SAM" id="Phobius"/>
    </source>
</evidence>
<dbReference type="EMBL" id="HBNS01005776">
    <property type="protein sequence ID" value="CAE4587553.1"/>
    <property type="molecule type" value="Transcribed_RNA"/>
</dbReference>
<feature type="transmembrane region" description="Helical" evidence="11">
    <location>
        <begin position="21"/>
        <end position="47"/>
    </location>
</feature>
<accession>A0A7S4QLV4</accession>
<evidence type="ECO:0000256" key="4">
    <source>
        <dbReference type="ARBA" id="ARBA00006627"/>
    </source>
</evidence>
<evidence type="ECO:0000256" key="7">
    <source>
        <dbReference type="ARBA" id="ARBA00022989"/>
    </source>
</evidence>
<dbReference type="GO" id="GO:0071763">
    <property type="term" value="P:nuclear membrane organization"/>
    <property type="evidence" value="ECO:0007669"/>
    <property type="project" value="TreeGrafter"/>
</dbReference>
<dbReference type="AlphaFoldDB" id="A0A7S4QLV4"/>
<organism evidence="12">
    <name type="scientific">Ditylum brightwellii</name>
    <dbReference type="NCBI Taxonomy" id="49249"/>
    <lineage>
        <taxon>Eukaryota</taxon>
        <taxon>Sar</taxon>
        <taxon>Stramenopiles</taxon>
        <taxon>Ochrophyta</taxon>
        <taxon>Bacillariophyta</taxon>
        <taxon>Mediophyceae</taxon>
        <taxon>Lithodesmiophycidae</taxon>
        <taxon>Lithodesmiales</taxon>
        <taxon>Lithodesmiaceae</taxon>
        <taxon>Ditylum</taxon>
    </lineage>
</organism>
<dbReference type="GO" id="GO:0005789">
    <property type="term" value="C:endoplasmic reticulum membrane"/>
    <property type="evidence" value="ECO:0007669"/>
    <property type="project" value="UniProtKB-SubCell"/>
</dbReference>
<evidence type="ECO:0000256" key="5">
    <source>
        <dbReference type="ARBA" id="ARBA00022692"/>
    </source>
</evidence>
<proteinExistence type="inferred from homology"/>
<keyword evidence="7 11" id="KW-1133">Transmembrane helix</keyword>
<evidence type="ECO:0000256" key="2">
    <source>
        <dbReference type="ARBA" id="ARBA00004259"/>
    </source>
</evidence>
<evidence type="ECO:0000256" key="3">
    <source>
        <dbReference type="ARBA" id="ARBA00004586"/>
    </source>
</evidence>
<reference evidence="12" key="1">
    <citation type="submission" date="2021-01" db="EMBL/GenBank/DDBJ databases">
        <authorList>
            <person name="Corre E."/>
            <person name="Pelletier E."/>
            <person name="Niang G."/>
            <person name="Scheremetjew M."/>
            <person name="Finn R."/>
            <person name="Kale V."/>
            <person name="Holt S."/>
            <person name="Cochrane G."/>
            <person name="Meng A."/>
            <person name="Brown T."/>
            <person name="Cohen L."/>
        </authorList>
    </citation>
    <scope>NUCLEOTIDE SEQUENCE</scope>
    <source>
        <strain evidence="12">GSO104</strain>
    </source>
</reference>
<dbReference type="PANTHER" id="PTHR13416:SF2">
    <property type="entry name" value="TRANSMEMBRANE PROTEIN 43"/>
    <property type="match status" value="1"/>
</dbReference>
<evidence type="ECO:0000256" key="9">
    <source>
        <dbReference type="ARBA" id="ARBA00023242"/>
    </source>
</evidence>
<dbReference type="GO" id="GO:0005637">
    <property type="term" value="C:nuclear inner membrane"/>
    <property type="evidence" value="ECO:0007669"/>
    <property type="project" value="TreeGrafter"/>
</dbReference>
<dbReference type="PANTHER" id="PTHR13416">
    <property type="match status" value="1"/>
</dbReference>
<protein>
    <recommendedName>
        <fullName evidence="13">Transmembrane protein</fullName>
    </recommendedName>
</protein>
<keyword evidence="9" id="KW-0539">Nucleus</keyword>
<keyword evidence="5 11" id="KW-0812">Transmembrane</keyword>
<evidence type="ECO:0000256" key="6">
    <source>
        <dbReference type="ARBA" id="ARBA00022824"/>
    </source>
</evidence>
<dbReference type="InterPro" id="IPR012430">
    <property type="entry name" value="TMEM43_fam"/>
</dbReference>
<feature type="region of interest" description="Disordered" evidence="10">
    <location>
        <begin position="511"/>
        <end position="549"/>
    </location>
</feature>
<dbReference type="GO" id="GO:0006629">
    <property type="term" value="P:lipid metabolic process"/>
    <property type="evidence" value="ECO:0007669"/>
    <property type="project" value="TreeGrafter"/>
</dbReference>
<comment type="subcellular location">
    <subcellularLocation>
        <location evidence="1">Endomembrane system</location>
        <topology evidence="1">Multi-pass membrane protein</topology>
    </subcellularLocation>
    <subcellularLocation>
        <location evidence="3">Endoplasmic reticulum membrane</location>
    </subcellularLocation>
    <subcellularLocation>
        <location evidence="2">Nucleus envelope</location>
    </subcellularLocation>
</comment>
<evidence type="ECO:0000256" key="10">
    <source>
        <dbReference type="SAM" id="MobiDB-lite"/>
    </source>
</evidence>
<evidence type="ECO:0000256" key="8">
    <source>
        <dbReference type="ARBA" id="ARBA00023136"/>
    </source>
</evidence>
<gene>
    <name evidence="12" type="ORF">DBRI00130_LOCUS4700</name>
</gene>
<name>A0A7S4QLV4_9STRA</name>
<keyword evidence="8 11" id="KW-0472">Membrane</keyword>
<evidence type="ECO:0008006" key="13">
    <source>
        <dbReference type="Google" id="ProtNLM"/>
    </source>
</evidence>
<sequence length="549" mass="60455">MNTMPTYRKGGRVYRPGPKGGEGACGSFCSVLFLSILLCAPPVLLLMSESSRYNTFMALSEAIGSDILSFHDPRNAKGKMGAAPSFAHGTSESIKSTVSDRDMGVTIPGALLLHRRTEYCQWQEIRREECRKCSRTVTARDGSKKEETYDCDCVTYYDYVKSWKNHRVNSMMFNRPAAHHNPQRDPMPSVKIPSADAVLDFDIDGPDKGSKRKSAVKSVALDPSMLSNSVRGAKWRAVNWVLGGIPQPSFFNRHFPRWFPDHTRYERINELHGIDRSPAATRDNFIYVGQGGYFFSAYESSMQSSMFKYFMQYVEGTLFDWQLGDLMPSCTAGDVRFRYEVQDPAVVSVLGETVMPKKKGAAQVLNTRKMSNGESVGLVHVGYKTPDEMIAAADSDSFWSAMLPRALLLIWAIPFSRLLGAFLGKEVSGSSSLLQFASVIGVSFCLLGSAWAFQWGMSVDVTFALVLGAIGLSMTTSPNMAKSSSPGGLNATWCMLARWAGAPPDWRMEDSYEGGTYVEGTDSAADPKADPVKPTAPGGDYFGEDIKKD</sequence>
<evidence type="ECO:0000313" key="12">
    <source>
        <dbReference type="EMBL" id="CAE4587553.1"/>
    </source>
</evidence>
<keyword evidence="6" id="KW-0256">Endoplasmic reticulum</keyword>
<dbReference type="Pfam" id="PF07787">
    <property type="entry name" value="TMEM43"/>
    <property type="match status" value="2"/>
</dbReference>